<reference evidence="2 3" key="1">
    <citation type="journal article" date="2019" name="Int. J. Syst. Evol. Microbiol.">
        <title>The Global Catalogue of Microorganisms (GCM) 10K type strain sequencing project: providing services to taxonomists for standard genome sequencing and annotation.</title>
        <authorList>
            <consortium name="The Broad Institute Genomics Platform"/>
            <consortium name="The Broad Institute Genome Sequencing Center for Infectious Disease"/>
            <person name="Wu L."/>
            <person name="Ma J."/>
        </authorList>
    </citation>
    <scope>NUCLEOTIDE SEQUENCE [LARGE SCALE GENOMIC DNA]</scope>
    <source>
        <strain evidence="2 3">JCM 15933</strain>
    </source>
</reference>
<keyword evidence="1" id="KW-0732">Signal</keyword>
<keyword evidence="3" id="KW-1185">Reference proteome</keyword>
<organism evidence="2 3">
    <name type="scientific">Dactylosporangium maewongense</name>
    <dbReference type="NCBI Taxonomy" id="634393"/>
    <lineage>
        <taxon>Bacteria</taxon>
        <taxon>Bacillati</taxon>
        <taxon>Actinomycetota</taxon>
        <taxon>Actinomycetes</taxon>
        <taxon>Micromonosporales</taxon>
        <taxon>Micromonosporaceae</taxon>
        <taxon>Dactylosporangium</taxon>
    </lineage>
</organism>
<evidence type="ECO:0000313" key="2">
    <source>
        <dbReference type="EMBL" id="GAA1542758.1"/>
    </source>
</evidence>
<name>A0ABN2BKB4_9ACTN</name>
<sequence length="46" mass="4693">MIRRFVVTAAALVAVLPAAAVVRGPGQVRAETGWSSPAVAVVGHPR</sequence>
<accession>A0ABN2BKB4</accession>
<proteinExistence type="predicted"/>
<dbReference type="EMBL" id="BAAAQD010000017">
    <property type="protein sequence ID" value="GAA1542758.1"/>
    <property type="molecule type" value="Genomic_DNA"/>
</dbReference>
<protein>
    <submittedName>
        <fullName evidence="2">Uncharacterized protein</fullName>
    </submittedName>
</protein>
<comment type="caution">
    <text evidence="2">The sequence shown here is derived from an EMBL/GenBank/DDBJ whole genome shotgun (WGS) entry which is preliminary data.</text>
</comment>
<gene>
    <name evidence="2" type="ORF">GCM10009827_072920</name>
</gene>
<evidence type="ECO:0000256" key="1">
    <source>
        <dbReference type="SAM" id="SignalP"/>
    </source>
</evidence>
<feature type="signal peptide" evidence="1">
    <location>
        <begin position="1"/>
        <end position="20"/>
    </location>
</feature>
<dbReference type="Proteomes" id="UP001501470">
    <property type="component" value="Unassembled WGS sequence"/>
</dbReference>
<feature type="chain" id="PRO_5047316631" evidence="1">
    <location>
        <begin position="21"/>
        <end position="46"/>
    </location>
</feature>
<dbReference type="RefSeq" id="WP_344507312.1">
    <property type="nucleotide sequence ID" value="NZ_BAAAQD010000017.1"/>
</dbReference>
<evidence type="ECO:0000313" key="3">
    <source>
        <dbReference type="Proteomes" id="UP001501470"/>
    </source>
</evidence>